<proteinExistence type="predicted"/>
<feature type="non-terminal residue" evidence="1">
    <location>
        <position position="1"/>
    </location>
</feature>
<organism evidence="1 2">
    <name type="scientific">Adineta steineri</name>
    <dbReference type="NCBI Taxonomy" id="433720"/>
    <lineage>
        <taxon>Eukaryota</taxon>
        <taxon>Metazoa</taxon>
        <taxon>Spiralia</taxon>
        <taxon>Gnathifera</taxon>
        <taxon>Rotifera</taxon>
        <taxon>Eurotatoria</taxon>
        <taxon>Bdelloidea</taxon>
        <taxon>Adinetida</taxon>
        <taxon>Adinetidae</taxon>
        <taxon>Adineta</taxon>
    </lineage>
</organism>
<comment type="caution">
    <text evidence="1">The sequence shown here is derived from an EMBL/GenBank/DDBJ whole genome shotgun (WGS) entry which is preliminary data.</text>
</comment>
<dbReference type="Proteomes" id="UP000663844">
    <property type="component" value="Unassembled WGS sequence"/>
</dbReference>
<evidence type="ECO:0000313" key="1">
    <source>
        <dbReference type="EMBL" id="CAF4273008.1"/>
    </source>
</evidence>
<reference evidence="1" key="1">
    <citation type="submission" date="2021-02" db="EMBL/GenBank/DDBJ databases">
        <authorList>
            <person name="Nowell W R."/>
        </authorList>
    </citation>
    <scope>NUCLEOTIDE SEQUENCE</scope>
</reference>
<gene>
    <name evidence="1" type="ORF">OXD698_LOCUS44619</name>
</gene>
<dbReference type="EMBL" id="CAJOAZ010013883">
    <property type="protein sequence ID" value="CAF4273008.1"/>
    <property type="molecule type" value="Genomic_DNA"/>
</dbReference>
<accession>A0A820G2P0</accession>
<dbReference type="AlphaFoldDB" id="A0A820G2P0"/>
<protein>
    <submittedName>
        <fullName evidence="1">Uncharacterized protein</fullName>
    </submittedName>
</protein>
<evidence type="ECO:0000313" key="2">
    <source>
        <dbReference type="Proteomes" id="UP000663844"/>
    </source>
</evidence>
<sequence>DRELMLPSRLELLYDCESKTGQLFVEWNEKQKQRQ</sequence>
<name>A0A820G2P0_9BILA</name>